<dbReference type="InterPro" id="IPR004517">
    <property type="entry name" value="HisZ"/>
</dbReference>
<evidence type="ECO:0000256" key="17">
    <source>
        <dbReference type="PIRSR" id="PIRSR001549-1"/>
    </source>
</evidence>
<evidence type="ECO:0000256" key="12">
    <source>
        <dbReference type="ARBA" id="ARBA00022917"/>
    </source>
</evidence>
<evidence type="ECO:0000256" key="14">
    <source>
        <dbReference type="ARBA" id="ARBA00025246"/>
    </source>
</evidence>
<dbReference type="GO" id="GO:0006427">
    <property type="term" value="P:histidyl-tRNA aminoacylation"/>
    <property type="evidence" value="ECO:0007669"/>
    <property type="project" value="TreeGrafter"/>
</dbReference>
<evidence type="ECO:0000313" key="20">
    <source>
        <dbReference type="Proteomes" id="UP000004221"/>
    </source>
</evidence>
<evidence type="ECO:0000256" key="13">
    <source>
        <dbReference type="ARBA" id="ARBA00023146"/>
    </source>
</evidence>
<name>I4EN80_9BACT</name>
<feature type="binding site" evidence="17">
    <location>
        <position position="117"/>
    </location>
    <ligand>
        <name>L-histidine</name>
        <dbReference type="ChEBI" id="CHEBI:57595"/>
    </ligand>
</feature>
<keyword evidence="12" id="KW-0648">Protein biosynthesis</keyword>
<feature type="binding site" evidence="17">
    <location>
        <begin position="69"/>
        <end position="71"/>
    </location>
    <ligand>
        <name>L-histidine</name>
        <dbReference type="ChEBI" id="CHEBI:57595"/>
    </ligand>
</feature>
<evidence type="ECO:0000313" key="19">
    <source>
        <dbReference type="EMBL" id="CCF86143.1"/>
    </source>
</evidence>
<dbReference type="PANTHER" id="PTHR43707:SF1">
    <property type="entry name" value="HISTIDINE--TRNA LIGASE, MITOCHONDRIAL-RELATED"/>
    <property type="match status" value="1"/>
</dbReference>
<evidence type="ECO:0000256" key="4">
    <source>
        <dbReference type="ARBA" id="ARBA00011496"/>
    </source>
</evidence>
<dbReference type="Pfam" id="PF13393">
    <property type="entry name" value="tRNA-synt_His"/>
    <property type="match status" value="2"/>
</dbReference>
<dbReference type="InterPro" id="IPR004516">
    <property type="entry name" value="HisRS/HisZ"/>
</dbReference>
<dbReference type="PIRSF" id="PIRSF001549">
    <property type="entry name" value="His-tRNA_synth"/>
    <property type="match status" value="1"/>
</dbReference>
<organism evidence="19 20">
    <name type="scientific">Nitrolancea hollandica Lb</name>
    <dbReference type="NCBI Taxonomy" id="1129897"/>
    <lineage>
        <taxon>Bacteria</taxon>
        <taxon>Pseudomonadati</taxon>
        <taxon>Thermomicrobiota</taxon>
        <taxon>Thermomicrobia</taxon>
        <taxon>Sphaerobacterales</taxon>
        <taxon>Sphaerobacterineae</taxon>
        <taxon>Sphaerobacteraceae</taxon>
        <taxon>Nitrolancea</taxon>
    </lineage>
</organism>
<keyword evidence="13" id="KW-0030">Aminoacyl-tRNA synthetase</keyword>
<feature type="domain" description="Aminoacyl-transfer RNA synthetases class-II family profile" evidence="18">
    <location>
        <begin position="1"/>
        <end position="381"/>
    </location>
</feature>
<protein>
    <recommendedName>
        <fullName evidence="8">ATP phosphoribosyltransferase regulatory subunit</fullName>
        <ecNumber evidence="6">6.1.1.21</ecNumber>
    </recommendedName>
    <alternativeName>
        <fullName evidence="7">Histidine--tRNA ligase</fullName>
    </alternativeName>
    <alternativeName>
        <fullName evidence="15">Histidyl-tRNA synthetase</fullName>
    </alternativeName>
</protein>
<evidence type="ECO:0000256" key="7">
    <source>
        <dbReference type="ARBA" id="ARBA00017399"/>
    </source>
</evidence>
<comment type="pathway">
    <text evidence="2">Amino-acid biosynthesis; L-histidine biosynthesis; L-histidine from 5-phospho-alpha-D-ribose 1-diphosphate: step 1/9.</text>
</comment>
<comment type="catalytic activity">
    <reaction evidence="16">
        <text>tRNA(His) + L-histidine + ATP = L-histidyl-tRNA(His) + AMP + diphosphate + H(+)</text>
        <dbReference type="Rhea" id="RHEA:17313"/>
        <dbReference type="Rhea" id="RHEA-COMP:9665"/>
        <dbReference type="Rhea" id="RHEA-COMP:9689"/>
        <dbReference type="ChEBI" id="CHEBI:15378"/>
        <dbReference type="ChEBI" id="CHEBI:30616"/>
        <dbReference type="ChEBI" id="CHEBI:33019"/>
        <dbReference type="ChEBI" id="CHEBI:57595"/>
        <dbReference type="ChEBI" id="CHEBI:78442"/>
        <dbReference type="ChEBI" id="CHEBI:78527"/>
        <dbReference type="ChEBI" id="CHEBI:456215"/>
        <dbReference type="EC" id="6.1.1.21"/>
    </reaction>
</comment>
<comment type="subunit">
    <text evidence="4">Heteromultimer composed of HisG and HisZ subunits.</text>
</comment>
<dbReference type="InterPro" id="IPR004154">
    <property type="entry name" value="Anticodon-bd"/>
</dbReference>
<dbReference type="InterPro" id="IPR036621">
    <property type="entry name" value="Anticodon-bd_dom_sf"/>
</dbReference>
<dbReference type="Gene3D" id="3.30.930.10">
    <property type="entry name" value="Bira Bifunctional Protein, Domain 2"/>
    <property type="match status" value="1"/>
</dbReference>
<feature type="binding site" evidence="17">
    <location>
        <position position="327"/>
    </location>
    <ligand>
        <name>L-histidine</name>
        <dbReference type="ChEBI" id="CHEBI:57595"/>
    </ligand>
</feature>
<evidence type="ECO:0000256" key="3">
    <source>
        <dbReference type="ARBA" id="ARBA00005539"/>
    </source>
</evidence>
<dbReference type="EMBL" id="CAGS01000711">
    <property type="protein sequence ID" value="CCF86143.1"/>
    <property type="molecule type" value="Genomic_DNA"/>
</dbReference>
<keyword evidence="9" id="KW-0963">Cytoplasm</keyword>
<accession>I4EN80</accession>
<evidence type="ECO:0000256" key="8">
    <source>
        <dbReference type="ARBA" id="ARBA00020397"/>
    </source>
</evidence>
<dbReference type="GO" id="GO:0004821">
    <property type="term" value="F:histidine-tRNA ligase activity"/>
    <property type="evidence" value="ECO:0007669"/>
    <property type="project" value="UniProtKB-EC"/>
</dbReference>
<comment type="subcellular location">
    <subcellularLocation>
        <location evidence="1">Cytoplasm</location>
    </subcellularLocation>
</comment>
<evidence type="ECO:0000256" key="16">
    <source>
        <dbReference type="ARBA" id="ARBA00047639"/>
    </source>
</evidence>
<dbReference type="AlphaFoldDB" id="I4EN80"/>
<gene>
    <name evidence="19" type="ORF">NITHO_760022</name>
</gene>
<comment type="function">
    <text evidence="14">Required for the first step of histidine biosynthesis. May allow the feedback regulation of ATP phosphoribosyltransferase activity by histidine.</text>
</comment>
<dbReference type="PROSITE" id="PS50862">
    <property type="entry name" value="AA_TRNA_LIGASE_II"/>
    <property type="match status" value="1"/>
</dbReference>
<dbReference type="NCBIfam" id="TIGR00443">
    <property type="entry name" value="hisZ_biosyn_reg"/>
    <property type="match status" value="1"/>
</dbReference>
<dbReference type="Gene3D" id="3.40.50.800">
    <property type="entry name" value="Anticodon-binding domain"/>
    <property type="match status" value="1"/>
</dbReference>
<dbReference type="UniPathway" id="UPA00031">
    <property type="reaction ID" value="UER00006"/>
</dbReference>
<comment type="subunit">
    <text evidence="5">Homodimer.</text>
</comment>
<keyword evidence="20" id="KW-1185">Reference proteome</keyword>
<evidence type="ECO:0000256" key="2">
    <source>
        <dbReference type="ARBA" id="ARBA00004667"/>
    </source>
</evidence>
<evidence type="ECO:0000256" key="9">
    <source>
        <dbReference type="ARBA" id="ARBA00022490"/>
    </source>
</evidence>
<sequence>MVDFDPASYQVRQQVLTRIQGIFAGHGYRQLETPVIEPTDLFLRKSGGDRINQMYAVHYRDHDIALRPEHTASILRFYVGSMQSEPLPVRLMYAGPVFRYEKPQASRSRQFTEAGCELLGAAGPAADAEVIHLALEGLAATGITGRLVLGHIGIVLDFLDRLPLRQRARDWLVWSMERLRKGQPVDVEADLAGLTDTGRLSDLFNEMSGSLRDVPDEQLHDWVMAVLREVGVHMEGGTRSPEEIVAGVIAKISRQSDAEDVRRAFAFVRELVEIRGKPSTVLPALHSLVARHHLHPEPISQLEQVLDLLTAYGYETEEIELDLGLGRGLHYYTGILFEIYAAGTPSLQLCGGGRYDDLAQVLGARQALPACGFSYGLERVIEAAGWTIEPEPVQALVVAANSGAAAEAIRVSEQLRAEGLRVEVDVRGRSVEANRRYARRRGIARLVIVRGTDAIEHYDLRGLVTAGGNHQDVEEQARG</sequence>
<feature type="binding site" evidence="17">
    <location>
        <begin position="331"/>
        <end position="332"/>
    </location>
    <ligand>
        <name>L-histidine</name>
        <dbReference type="ChEBI" id="CHEBI:57595"/>
    </ligand>
</feature>
<dbReference type="GO" id="GO:0000166">
    <property type="term" value="F:nucleotide binding"/>
    <property type="evidence" value="ECO:0007669"/>
    <property type="project" value="UniProtKB-KW"/>
</dbReference>
<dbReference type="Proteomes" id="UP000004221">
    <property type="component" value="Unassembled WGS sequence"/>
</dbReference>
<evidence type="ECO:0000259" key="18">
    <source>
        <dbReference type="PROSITE" id="PS50862"/>
    </source>
</evidence>
<feature type="binding site" evidence="17">
    <location>
        <position position="99"/>
    </location>
    <ligand>
        <name>L-histidine</name>
        <dbReference type="ChEBI" id="CHEBI:57595"/>
    </ligand>
</feature>
<dbReference type="GO" id="GO:0005737">
    <property type="term" value="C:cytoplasm"/>
    <property type="evidence" value="ECO:0007669"/>
    <property type="project" value="UniProtKB-SubCell"/>
</dbReference>
<dbReference type="SUPFAM" id="SSF52954">
    <property type="entry name" value="Class II aaRS ABD-related"/>
    <property type="match status" value="1"/>
</dbReference>
<dbReference type="InterPro" id="IPR006195">
    <property type="entry name" value="aa-tRNA-synth_II"/>
</dbReference>
<evidence type="ECO:0000256" key="1">
    <source>
        <dbReference type="ARBA" id="ARBA00004496"/>
    </source>
</evidence>
<reference evidence="19 20" key="1">
    <citation type="journal article" date="2012" name="ISME J.">
        <title>Nitrification expanded: discovery, physiology and genomics of a nitrite-oxidizing bacterium from the phylum Chloroflexi.</title>
        <authorList>
            <person name="Sorokin D.Y."/>
            <person name="Lucker S."/>
            <person name="Vejmelkova D."/>
            <person name="Kostrikina N.A."/>
            <person name="Kleerebezem R."/>
            <person name="Rijpstra W.I."/>
            <person name="Damste J.S."/>
            <person name="Le Paslier D."/>
            <person name="Muyzer G."/>
            <person name="Wagner M."/>
            <person name="van Loosdrecht M.C."/>
            <person name="Daims H."/>
        </authorList>
    </citation>
    <scope>NUCLEOTIDE SEQUENCE [LARGE SCALE GENOMIC DNA]</scope>
    <source>
        <strain evidence="20">none</strain>
    </source>
</reference>
<comment type="caution">
    <text evidence="19">The sequence shown here is derived from an EMBL/GenBank/DDBJ whole genome shotgun (WGS) entry which is preliminary data.</text>
</comment>
<dbReference type="EC" id="6.1.1.21" evidence="6"/>
<evidence type="ECO:0000256" key="6">
    <source>
        <dbReference type="ARBA" id="ARBA00012815"/>
    </source>
</evidence>
<evidence type="ECO:0000256" key="11">
    <source>
        <dbReference type="ARBA" id="ARBA00022741"/>
    </source>
</evidence>
<dbReference type="CDD" id="cd00773">
    <property type="entry name" value="HisRS-like_core"/>
    <property type="match status" value="1"/>
</dbReference>
<dbReference type="InterPro" id="IPR045864">
    <property type="entry name" value="aa-tRNA-synth_II/BPL/LPL"/>
</dbReference>
<dbReference type="GO" id="GO:0000105">
    <property type="term" value="P:L-histidine biosynthetic process"/>
    <property type="evidence" value="ECO:0007669"/>
    <property type="project" value="UniProtKB-UniPathway"/>
</dbReference>
<evidence type="ECO:0000256" key="10">
    <source>
        <dbReference type="ARBA" id="ARBA00022598"/>
    </source>
</evidence>
<dbReference type="Pfam" id="PF03129">
    <property type="entry name" value="HGTP_anticodon"/>
    <property type="match status" value="1"/>
</dbReference>
<keyword evidence="10 19" id="KW-0436">Ligase</keyword>
<evidence type="ECO:0000256" key="15">
    <source>
        <dbReference type="ARBA" id="ARBA00030619"/>
    </source>
</evidence>
<proteinExistence type="inferred from homology"/>
<evidence type="ECO:0000256" key="5">
    <source>
        <dbReference type="ARBA" id="ARBA00011738"/>
    </source>
</evidence>
<dbReference type="InterPro" id="IPR041715">
    <property type="entry name" value="HisRS-like_core"/>
</dbReference>
<keyword evidence="11" id="KW-0547">Nucleotide-binding</keyword>
<dbReference type="SUPFAM" id="SSF55681">
    <property type="entry name" value="Class II aaRS and biotin synthetases"/>
    <property type="match status" value="1"/>
</dbReference>
<dbReference type="PANTHER" id="PTHR43707">
    <property type="entry name" value="HISTIDYL-TRNA SYNTHETASE"/>
    <property type="match status" value="1"/>
</dbReference>
<comment type="similarity">
    <text evidence="3">Belongs to the class-II aminoacyl-tRNA synthetase family. HisZ subfamily.</text>
</comment>